<feature type="region of interest" description="Disordered" evidence="1">
    <location>
        <begin position="282"/>
        <end position="302"/>
    </location>
</feature>
<protein>
    <submittedName>
        <fullName evidence="2">Uncharacterized protein</fullName>
    </submittedName>
</protein>
<gene>
    <name evidence="2" type="ORF">EYF80_032054</name>
</gene>
<reference evidence="2 3" key="1">
    <citation type="submission" date="2019-03" db="EMBL/GenBank/DDBJ databases">
        <title>First draft genome of Liparis tanakae, snailfish: a comprehensive survey of snailfish specific genes.</title>
        <authorList>
            <person name="Kim W."/>
            <person name="Song I."/>
            <person name="Jeong J.-H."/>
            <person name="Kim D."/>
            <person name="Kim S."/>
            <person name="Ryu S."/>
            <person name="Song J.Y."/>
            <person name="Lee S.K."/>
        </authorList>
    </citation>
    <scope>NUCLEOTIDE SEQUENCE [LARGE SCALE GENOMIC DNA]</scope>
    <source>
        <tissue evidence="2">Muscle</tissue>
    </source>
</reference>
<dbReference type="EMBL" id="SRLO01000398">
    <property type="protein sequence ID" value="TNN57685.1"/>
    <property type="molecule type" value="Genomic_DNA"/>
</dbReference>
<evidence type="ECO:0000256" key="1">
    <source>
        <dbReference type="SAM" id="MobiDB-lite"/>
    </source>
</evidence>
<evidence type="ECO:0000313" key="2">
    <source>
        <dbReference type="EMBL" id="TNN57685.1"/>
    </source>
</evidence>
<sequence length="302" mass="30683">MFQQLGWDVTTCGDGGVMFLDVALFLIPHPPPLHQLATCSEAALLCTRQGRSPARTGGARHRGAHSDSQRGTTTTSMNAQRKTRPLLLPALGAAVAQQLVVAHQQLHRGELVQAGLDGALLGAGGVAVGQRLERPLVVVVLMVQVVSRRRLPRLLGGAVPTSEAQVDFGHSGGELLHGAALPRRGGGGAGRRGRGVAGGHVCVAVAGGKGPRGALALRGLAVGVVAAVLSGRVSFAAVRQAAGGGHLADGDASGRSGGDAPLLLRPLRAAAGSLLLHGARGPPAGRLLEGRTNRRVETLSET</sequence>
<feature type="compositionally biased region" description="Polar residues" evidence="1">
    <location>
        <begin position="69"/>
        <end position="80"/>
    </location>
</feature>
<name>A0A4Z2GX51_9TELE</name>
<feature type="compositionally biased region" description="Basic and acidic residues" evidence="1">
    <location>
        <begin position="288"/>
        <end position="302"/>
    </location>
</feature>
<keyword evidence="3" id="KW-1185">Reference proteome</keyword>
<comment type="caution">
    <text evidence="2">The sequence shown here is derived from an EMBL/GenBank/DDBJ whole genome shotgun (WGS) entry which is preliminary data.</text>
</comment>
<dbReference type="AlphaFoldDB" id="A0A4Z2GX51"/>
<proteinExistence type="predicted"/>
<feature type="region of interest" description="Disordered" evidence="1">
    <location>
        <begin position="50"/>
        <end position="81"/>
    </location>
</feature>
<accession>A0A4Z2GX51</accession>
<evidence type="ECO:0000313" key="3">
    <source>
        <dbReference type="Proteomes" id="UP000314294"/>
    </source>
</evidence>
<dbReference type="Proteomes" id="UP000314294">
    <property type="component" value="Unassembled WGS sequence"/>
</dbReference>
<organism evidence="2 3">
    <name type="scientific">Liparis tanakae</name>
    <name type="common">Tanaka's snailfish</name>
    <dbReference type="NCBI Taxonomy" id="230148"/>
    <lineage>
        <taxon>Eukaryota</taxon>
        <taxon>Metazoa</taxon>
        <taxon>Chordata</taxon>
        <taxon>Craniata</taxon>
        <taxon>Vertebrata</taxon>
        <taxon>Euteleostomi</taxon>
        <taxon>Actinopterygii</taxon>
        <taxon>Neopterygii</taxon>
        <taxon>Teleostei</taxon>
        <taxon>Neoteleostei</taxon>
        <taxon>Acanthomorphata</taxon>
        <taxon>Eupercaria</taxon>
        <taxon>Perciformes</taxon>
        <taxon>Cottioidei</taxon>
        <taxon>Cottales</taxon>
        <taxon>Liparidae</taxon>
        <taxon>Liparis</taxon>
    </lineage>
</organism>